<sequence length="237" mass="26057">MSSAEVAVPSGKDISNANPANGNADDIQISIAPNLTTVASGQESHVHVLNGDYERERNISPSVESSRKEERLCEEKIIRQVEDFSLKSQDGNKMKEDYKAEQGDNKHHRKCDVPDHPDNKHALTSNTTVTVANSSMEQVKSEGELLNLKRCTEYTLQNAGPTNVKCIQINGNQSPESNVVVLEWKTSGTSGVSKGDEQQACLERLGVHSHGRELFVFSFCNSIMHENLGLKNLINLA</sequence>
<proteinExistence type="predicted"/>
<comment type="caution">
    <text evidence="2">The sequence shown here is derived from an EMBL/GenBank/DDBJ whole genome shotgun (WGS) entry which is preliminary data.</text>
</comment>
<dbReference type="EMBL" id="BLXT01001485">
    <property type="protein sequence ID" value="GFN85984.1"/>
    <property type="molecule type" value="Genomic_DNA"/>
</dbReference>
<feature type="region of interest" description="Disordered" evidence="1">
    <location>
        <begin position="1"/>
        <end position="25"/>
    </location>
</feature>
<feature type="region of interest" description="Disordered" evidence="1">
    <location>
        <begin position="49"/>
        <end position="71"/>
    </location>
</feature>
<accession>A0AAV3YS63</accession>
<dbReference type="Proteomes" id="UP000735302">
    <property type="component" value="Unassembled WGS sequence"/>
</dbReference>
<feature type="region of interest" description="Disordered" evidence="1">
    <location>
        <begin position="100"/>
        <end position="120"/>
    </location>
</feature>
<keyword evidence="3" id="KW-1185">Reference proteome</keyword>
<name>A0AAV3YS63_9GAST</name>
<reference evidence="2 3" key="1">
    <citation type="journal article" date="2021" name="Elife">
        <title>Chloroplast acquisition without the gene transfer in kleptoplastic sea slugs, Plakobranchus ocellatus.</title>
        <authorList>
            <person name="Maeda T."/>
            <person name="Takahashi S."/>
            <person name="Yoshida T."/>
            <person name="Shimamura S."/>
            <person name="Takaki Y."/>
            <person name="Nagai Y."/>
            <person name="Toyoda A."/>
            <person name="Suzuki Y."/>
            <person name="Arimoto A."/>
            <person name="Ishii H."/>
            <person name="Satoh N."/>
            <person name="Nishiyama T."/>
            <person name="Hasebe M."/>
            <person name="Maruyama T."/>
            <person name="Minagawa J."/>
            <person name="Obokata J."/>
            <person name="Shigenobu S."/>
        </authorList>
    </citation>
    <scope>NUCLEOTIDE SEQUENCE [LARGE SCALE GENOMIC DNA]</scope>
</reference>
<protein>
    <submittedName>
        <fullName evidence="2">Uncharacterized protein</fullName>
    </submittedName>
</protein>
<evidence type="ECO:0000313" key="3">
    <source>
        <dbReference type="Proteomes" id="UP000735302"/>
    </source>
</evidence>
<evidence type="ECO:0000313" key="2">
    <source>
        <dbReference type="EMBL" id="GFN85984.1"/>
    </source>
</evidence>
<evidence type="ECO:0000256" key="1">
    <source>
        <dbReference type="SAM" id="MobiDB-lite"/>
    </source>
</evidence>
<dbReference type="AlphaFoldDB" id="A0AAV3YS63"/>
<gene>
    <name evidence="2" type="ORF">PoB_001249000</name>
</gene>
<organism evidence="2 3">
    <name type="scientific">Plakobranchus ocellatus</name>
    <dbReference type="NCBI Taxonomy" id="259542"/>
    <lineage>
        <taxon>Eukaryota</taxon>
        <taxon>Metazoa</taxon>
        <taxon>Spiralia</taxon>
        <taxon>Lophotrochozoa</taxon>
        <taxon>Mollusca</taxon>
        <taxon>Gastropoda</taxon>
        <taxon>Heterobranchia</taxon>
        <taxon>Euthyneura</taxon>
        <taxon>Panpulmonata</taxon>
        <taxon>Sacoglossa</taxon>
        <taxon>Placobranchoidea</taxon>
        <taxon>Plakobranchidae</taxon>
        <taxon>Plakobranchus</taxon>
    </lineage>
</organism>